<dbReference type="Pfam" id="PF22702">
    <property type="entry name" value="Cas9_RuvC"/>
    <property type="match status" value="1"/>
</dbReference>
<evidence type="ECO:0000256" key="9">
    <source>
        <dbReference type="ARBA" id="ARBA00023118"/>
    </source>
</evidence>
<evidence type="ECO:0000256" key="10">
    <source>
        <dbReference type="ARBA" id="ARBA00023125"/>
    </source>
</evidence>
<evidence type="ECO:0000256" key="3">
    <source>
        <dbReference type="ARBA" id="ARBA00022722"/>
    </source>
</evidence>
<keyword evidence="7" id="KW-0460">Magnesium</keyword>
<evidence type="ECO:0000256" key="12">
    <source>
        <dbReference type="ARBA" id="ARBA00046380"/>
    </source>
</evidence>
<dbReference type="InterPro" id="IPR032240">
    <property type="entry name" value="Cas9_REC"/>
</dbReference>
<dbReference type="Pfam" id="PF16592">
    <property type="entry name" value="Cas9_REC"/>
    <property type="match status" value="1"/>
</dbReference>
<dbReference type="PROSITE" id="PS51749">
    <property type="entry name" value="HNH_CAS9"/>
    <property type="match status" value="1"/>
</dbReference>
<reference evidence="16" key="1">
    <citation type="journal article" date="2022" name="Microorganisms">
        <title>Antibiotic Susceptibility, Resistance Gene Determinants and Corresponding Genomic Regions in Lactobacillus amylovorus Isolates Derived from Wild Boars and Domestic Pigs.</title>
        <authorList>
            <person name="Moravkova M."/>
            <person name="Kostovova I."/>
            <person name="Kavanova K."/>
            <person name="Pechar R."/>
            <person name="Stanek S."/>
            <person name="Brychta A."/>
            <person name="Zeman M."/>
            <person name="Kubasova T."/>
        </authorList>
    </citation>
    <scope>NUCLEOTIDE SEQUENCE</scope>
    <source>
        <strain evidence="16">M356A</strain>
    </source>
</reference>
<keyword evidence="5 13" id="KW-0255">Endonuclease</keyword>
<dbReference type="GO" id="GO:0004519">
    <property type="term" value="F:endonuclease activity"/>
    <property type="evidence" value="ECO:0007669"/>
    <property type="project" value="UniProtKB-UniRule"/>
</dbReference>
<dbReference type="Pfam" id="PF13395">
    <property type="entry name" value="HNH_4"/>
    <property type="match status" value="1"/>
</dbReference>
<reference evidence="16" key="2">
    <citation type="submission" date="2022-10" db="EMBL/GenBank/DDBJ databases">
        <authorList>
            <person name="Kostovova I."/>
            <person name="Moravkova M."/>
            <person name="Pechar R."/>
        </authorList>
    </citation>
    <scope>NUCLEOTIDE SEQUENCE</scope>
    <source>
        <strain evidence="16">M356A</strain>
    </source>
</reference>
<dbReference type="GO" id="GO:0003677">
    <property type="term" value="F:DNA binding"/>
    <property type="evidence" value="ECO:0007669"/>
    <property type="project" value="UniProtKB-UniRule"/>
</dbReference>
<dbReference type="InterPro" id="IPR003615">
    <property type="entry name" value="HNH_nuc"/>
</dbReference>
<dbReference type="Pfam" id="PF16595">
    <property type="entry name" value="Cas9_PI"/>
    <property type="match status" value="1"/>
</dbReference>
<name>A0A9X3W9J5_LACAM</name>
<evidence type="ECO:0000256" key="14">
    <source>
        <dbReference type="SAM" id="MobiDB-lite"/>
    </source>
</evidence>
<dbReference type="Proteomes" id="UP001143700">
    <property type="component" value="Unassembled WGS sequence"/>
</dbReference>
<evidence type="ECO:0000256" key="5">
    <source>
        <dbReference type="ARBA" id="ARBA00022759"/>
    </source>
</evidence>
<dbReference type="GO" id="GO:0003700">
    <property type="term" value="F:DNA-binding transcription factor activity"/>
    <property type="evidence" value="ECO:0007669"/>
    <property type="project" value="InterPro"/>
</dbReference>
<organism evidence="16 17">
    <name type="scientific">Lactobacillus amylovorus</name>
    <dbReference type="NCBI Taxonomy" id="1604"/>
    <lineage>
        <taxon>Bacteria</taxon>
        <taxon>Bacillati</taxon>
        <taxon>Bacillota</taxon>
        <taxon>Bacilli</taxon>
        <taxon>Lactobacillales</taxon>
        <taxon>Lactobacillaceae</taxon>
        <taxon>Lactobacillus</taxon>
    </lineage>
</organism>
<dbReference type="RefSeq" id="WP_271870278.1">
    <property type="nucleotide sequence ID" value="NZ_JAOTGU010000010.1"/>
</dbReference>
<sequence length="1391" mass="161608">MKKYNISLVPSPSGVGYAVTDDNLNIIKPVHHVSGIGSRLFNEGSSKQDRRNFRSARRTRHRQRSRVKALNSIMKNEITKVDPAFFDRLYQSELSPLDKNKKYRNIIFDKPSVESYYHKKFPTIYHLEKYLINTNEKADIRLIYWALHSLLTHRGHFYNTTPVSQFKPGALNIKEKFLELNQLNQVKSFEFSVANTPEIEHILKDRFTSKKDKINELSELIFEQEPDRKIQKENTKIAKTVAKAILGNKFQLDEVIGLEVNKNEKKEWVLQLSDLDLDAKIDEISSSITDQQLRILEILQEMYAANTLLDILQGSNSLLDAKIKLYDQYKQDRLLLFDLLKQLPDKKAKLLKQGYTLYNNNHHRDLAGSRKDLSLIAATNFSQDDLYTLIKKTLKDEEETPESKKVLELVEKGTFLNKQRTSLNNYIPYQLNALILNQILENQGKHYPFLLKENPATPDRKEAPYQISQLMQFTVPYYCGPLATPSEQKDLPESSCFGWLVRKEEGRITPFNFYEKVNVIETADAFIKRIIGKDTYLLSEPVLPDNSLLYQKYKVLNELSSISLVDANTKKEKKLTANIKQLLYREGFKKHVTVSKKIALQILNDNNIPTADILGLTTGRKFDNSLSTYNSFKKVFPEEIDNPHYRQDLENIIEWSSVFEDRKILAEKLKEIDWLTPEQTKFVLKHRLTGWGKLSKKLLVDLKDKKGKSIVDNLFDTKKNFIQIVSQQVYSSQIETIALKTTKNQSLDNILEAAYTSPANRKAIRQTMKVADEIVALAGKGTHPDKIFLTFQRSKQQEGKLTTDRATSLLKIYRRIKDALCTKDLLDDLSKSVRSNLVKTKEYLYYQQLGRDALTGEIIDKADLRNYAVLHIIPRSVTVDNSINNLILTKVKNVKGSVITQYGSKTITDLSMSVKDYWNKLQKLGLFSKGKLKNLTTDLNALNQYERQGFVARQLVETNQIVKLLATILQGRFPHTKIIEVRQEQIANIRYNLDLYRLRDLNVYYRGMDAYLAAVVGTYLYTVYPKARRFFVYGQYLKSDKSKRPNENDQFKTSGHSFNFLWKLFYGKEDEIYVQGTNNIAFNRKELVQKIKEVDNYKFQNVSLATGTRRSDLFKQTIYPRQERDVKKSRTLISKKKNLPTEIYGGYTGNVNSYFVLVQTKYKNNPDKFNLYGVPNRYVEALEQSKLKGNYETKLQEVMEPIIKSNNKRMIDYKILKDRILYNQVIVDDGYKFFITSAQYRHNFRQMILSEESKKALMDYVFDPNFYRHKKTQNVDNDKDAKLIKVYDEILYQIDHYLHIFNIGHHIDKLKEARKIFKKCSIAEKAQVLGDILIVAGSNQTELSIKPLKISKLTFTRSNCPLSPNAVFIYQSPTGMINRREYLKDLIKENN</sequence>
<evidence type="ECO:0000256" key="11">
    <source>
        <dbReference type="ARBA" id="ARBA00023211"/>
    </source>
</evidence>
<dbReference type="InterPro" id="IPR028629">
    <property type="entry name" value="Cas9"/>
</dbReference>
<keyword evidence="11" id="KW-0464">Manganese</keyword>
<comment type="cofactor">
    <cofactor evidence="1">
        <name>Mg(2+)</name>
        <dbReference type="ChEBI" id="CHEBI:18420"/>
    </cofactor>
</comment>
<evidence type="ECO:0000256" key="2">
    <source>
        <dbReference type="ARBA" id="ARBA00005244"/>
    </source>
</evidence>
<keyword evidence="9" id="KW-0051">Antiviral defense</keyword>
<feature type="region of interest" description="Disordered" evidence="14">
    <location>
        <begin position="41"/>
        <end position="62"/>
    </location>
</feature>
<evidence type="ECO:0000256" key="4">
    <source>
        <dbReference type="ARBA" id="ARBA00022723"/>
    </source>
</evidence>
<dbReference type="GO" id="GO:0046872">
    <property type="term" value="F:metal ion binding"/>
    <property type="evidence" value="ECO:0007669"/>
    <property type="project" value="UniProtKB-KW"/>
</dbReference>
<dbReference type="InterPro" id="IPR033114">
    <property type="entry name" value="HNH_CAS9"/>
</dbReference>
<dbReference type="InterPro" id="IPR004827">
    <property type="entry name" value="bZIP"/>
</dbReference>
<dbReference type="InterPro" id="IPR032237">
    <property type="entry name" value="Cas9_PI"/>
</dbReference>
<dbReference type="EMBL" id="JAOTGU010000010">
    <property type="protein sequence ID" value="MDB6262386.1"/>
    <property type="molecule type" value="Genomic_DNA"/>
</dbReference>
<evidence type="ECO:0000256" key="1">
    <source>
        <dbReference type="ARBA" id="ARBA00001946"/>
    </source>
</evidence>
<evidence type="ECO:0000259" key="15">
    <source>
        <dbReference type="PROSITE" id="PS51749"/>
    </source>
</evidence>
<keyword evidence="8" id="KW-0694">RNA-binding</keyword>
<evidence type="ECO:0000256" key="6">
    <source>
        <dbReference type="ARBA" id="ARBA00022801"/>
    </source>
</evidence>
<dbReference type="PROSITE" id="PS00036">
    <property type="entry name" value="BZIP_BASIC"/>
    <property type="match status" value="1"/>
</dbReference>
<keyword evidence="6 13" id="KW-0378">Hydrolase</keyword>
<evidence type="ECO:0000256" key="8">
    <source>
        <dbReference type="ARBA" id="ARBA00022884"/>
    </source>
</evidence>
<protein>
    <submittedName>
        <fullName evidence="16">Type II CRISPR RNA-guided endonuclease Cas9</fullName>
    </submittedName>
</protein>
<dbReference type="GO" id="GO:0051607">
    <property type="term" value="P:defense response to virus"/>
    <property type="evidence" value="ECO:0007669"/>
    <property type="project" value="UniProtKB-KW"/>
</dbReference>
<evidence type="ECO:0000256" key="13">
    <source>
        <dbReference type="PROSITE-ProRule" id="PRU01085"/>
    </source>
</evidence>
<proteinExistence type="inferred from homology"/>
<comment type="subunit">
    <text evidence="12">Monomer. Binds crRNA and tracrRNA.</text>
</comment>
<dbReference type="GO" id="GO:0016787">
    <property type="term" value="F:hydrolase activity"/>
    <property type="evidence" value="ECO:0007669"/>
    <property type="project" value="UniProtKB-KW"/>
</dbReference>
<comment type="caution">
    <text evidence="16">The sequence shown here is derived from an EMBL/GenBank/DDBJ whole genome shotgun (WGS) entry which is preliminary data.</text>
</comment>
<comment type="similarity">
    <text evidence="2">Belongs to the CRISPR-associated protein Cas9 family. Subtype II-A subfamily.</text>
</comment>
<gene>
    <name evidence="16" type="primary">cas9</name>
    <name evidence="16" type="ORF">ODV15_07470</name>
</gene>
<dbReference type="GO" id="GO:0003723">
    <property type="term" value="F:RNA binding"/>
    <property type="evidence" value="ECO:0007669"/>
    <property type="project" value="UniProtKB-UniRule"/>
</dbReference>
<feature type="domain" description="HNH Cas9-type" evidence="15">
    <location>
        <begin position="802"/>
        <end position="955"/>
    </location>
</feature>
<dbReference type="NCBIfam" id="TIGR01865">
    <property type="entry name" value="cas_Csn1"/>
    <property type="match status" value="1"/>
</dbReference>
<feature type="compositionally biased region" description="Basic residues" evidence="14">
    <location>
        <begin position="53"/>
        <end position="62"/>
    </location>
</feature>
<dbReference type="InterPro" id="IPR055228">
    <property type="entry name" value="Cas9_RuvC"/>
</dbReference>
<keyword evidence="3 13" id="KW-0540">Nuclease</keyword>
<evidence type="ECO:0000313" key="16">
    <source>
        <dbReference type="EMBL" id="MDB6262386.1"/>
    </source>
</evidence>
<evidence type="ECO:0000313" key="17">
    <source>
        <dbReference type="Proteomes" id="UP001143700"/>
    </source>
</evidence>
<accession>A0A9X3W9J5</accession>
<evidence type="ECO:0000256" key="7">
    <source>
        <dbReference type="ARBA" id="ARBA00022842"/>
    </source>
</evidence>
<keyword evidence="4" id="KW-0479">Metal-binding</keyword>
<keyword evidence="10 13" id="KW-0238">DNA-binding</keyword>